<sequence>MLAELGSGGMGRVLLGDTPGGRLVALKRVRAQFVEDDGFRARFTREVAASRRVAGDYTAAVVDDGADEPVPWLASEFVPGPSLHAAVDAVGGLPEEAVLWLAADLASALLDIHRAELVHRDLKPSNVLLAERHAKVIDFGIARATDSDDGTWVTHTGWVVGAPGFMSPEQVEPNGRTLTSASDVFSLGATLVMACTGEGPFRGTSAPQMMYNVVHTEPDLGRIPDRLRGFIQPCLAKEPADRPNPAQLRERAHNLLSQTARPEQVWPREVHQLIAAQRDDVLRFRMAADERHVPPDSEEPTVVVPPRTGGGAAWARRVFGWARDFSREAARMVRSASPGGPGAGAGAGAARGRGAARGTGDPSATTVDPNPPDRPSLRARLTAAVSGPRARRALGRSRDTAFVVLGVLAGLIAATKANSGDLVPMSQQSFHAGLLEMDAPDIPAGLLHPSYLGAVAGAWLGGLAGVVAWIVAGLRSALTGFLVLVALSVSGFLLGWLGDDGGLGIAVISLGQLDEGGAWIGALVGLAPLAVASAMSKRGGVAHSSEQGCGVVAALVVATAFTVGLGAVCGYHGWMGLTIGDSTTVGLFTAVGAAFGGSIAFRIVAAARARRSG</sequence>
<dbReference type="PROSITE" id="PS00107">
    <property type="entry name" value="PROTEIN_KINASE_ATP"/>
    <property type="match status" value="1"/>
</dbReference>
<dbReference type="InterPro" id="IPR000719">
    <property type="entry name" value="Prot_kinase_dom"/>
</dbReference>
<dbReference type="InterPro" id="IPR008271">
    <property type="entry name" value="Ser/Thr_kinase_AS"/>
</dbReference>
<dbReference type="PANTHER" id="PTHR43289:SF34">
    <property type="entry name" value="SERINE_THREONINE-PROTEIN KINASE YBDM-RELATED"/>
    <property type="match status" value="1"/>
</dbReference>
<comment type="caution">
    <text evidence="9">The sequence shown here is derived from an EMBL/GenBank/DDBJ whole genome shotgun (WGS) entry which is preliminary data.</text>
</comment>
<feature type="transmembrane region" description="Helical" evidence="7">
    <location>
        <begin position="585"/>
        <end position="605"/>
    </location>
</feature>
<dbReference type="Gene3D" id="1.10.510.10">
    <property type="entry name" value="Transferase(Phosphotransferase) domain 1"/>
    <property type="match status" value="1"/>
</dbReference>
<feature type="domain" description="Protein kinase" evidence="8">
    <location>
        <begin position="1"/>
        <end position="256"/>
    </location>
</feature>
<organism evidence="9 10">
    <name type="scientific">Streptomyces spirodelae</name>
    <dbReference type="NCBI Taxonomy" id="2812904"/>
    <lineage>
        <taxon>Bacteria</taxon>
        <taxon>Bacillati</taxon>
        <taxon>Actinomycetota</taxon>
        <taxon>Actinomycetes</taxon>
        <taxon>Kitasatosporales</taxon>
        <taxon>Streptomycetaceae</taxon>
        <taxon>Streptomyces</taxon>
    </lineage>
</organism>
<evidence type="ECO:0000256" key="3">
    <source>
        <dbReference type="ARBA" id="ARBA00022777"/>
    </source>
</evidence>
<feature type="binding site" evidence="5">
    <location>
        <position position="27"/>
    </location>
    <ligand>
        <name>ATP</name>
        <dbReference type="ChEBI" id="CHEBI:30616"/>
    </ligand>
</feature>
<feature type="transmembrane region" description="Helical" evidence="7">
    <location>
        <begin position="451"/>
        <end position="471"/>
    </location>
</feature>
<dbReference type="PROSITE" id="PS50011">
    <property type="entry name" value="PROTEIN_KINASE_DOM"/>
    <property type="match status" value="1"/>
</dbReference>
<keyword evidence="1" id="KW-0808">Transferase</keyword>
<evidence type="ECO:0000259" key="8">
    <source>
        <dbReference type="PROSITE" id="PS50011"/>
    </source>
</evidence>
<keyword evidence="7" id="KW-1133">Transmembrane helix</keyword>
<keyword evidence="10" id="KW-1185">Reference proteome</keyword>
<evidence type="ECO:0000256" key="2">
    <source>
        <dbReference type="ARBA" id="ARBA00022741"/>
    </source>
</evidence>
<dbReference type="Gene3D" id="3.30.200.20">
    <property type="entry name" value="Phosphorylase Kinase, domain 1"/>
    <property type="match status" value="1"/>
</dbReference>
<dbReference type="SMART" id="SM00220">
    <property type="entry name" value="S_TKc"/>
    <property type="match status" value="1"/>
</dbReference>
<keyword evidence="2 5" id="KW-0547">Nucleotide-binding</keyword>
<proteinExistence type="predicted"/>
<evidence type="ECO:0000313" key="10">
    <source>
        <dbReference type="Proteomes" id="UP001518976"/>
    </source>
</evidence>
<dbReference type="PANTHER" id="PTHR43289">
    <property type="entry name" value="MITOGEN-ACTIVATED PROTEIN KINASE KINASE KINASE 20-RELATED"/>
    <property type="match status" value="1"/>
</dbReference>
<feature type="transmembrane region" description="Helical" evidence="7">
    <location>
        <begin position="478"/>
        <end position="497"/>
    </location>
</feature>
<reference evidence="9 10" key="1">
    <citation type="submission" date="2021-02" db="EMBL/GenBank/DDBJ databases">
        <title>Streptomyces spirodelae sp. nov., isolated from duckweed.</title>
        <authorList>
            <person name="Saimee Y."/>
            <person name="Duangmal K."/>
        </authorList>
    </citation>
    <scope>NUCLEOTIDE SEQUENCE [LARGE SCALE GENOMIC DNA]</scope>
    <source>
        <strain evidence="9 10">DW4-2</strain>
    </source>
</reference>
<dbReference type="InterPro" id="IPR011009">
    <property type="entry name" value="Kinase-like_dom_sf"/>
</dbReference>
<dbReference type="PROSITE" id="PS00108">
    <property type="entry name" value="PROTEIN_KINASE_ST"/>
    <property type="match status" value="1"/>
</dbReference>
<dbReference type="CDD" id="cd14014">
    <property type="entry name" value="STKc_PknB_like"/>
    <property type="match status" value="1"/>
</dbReference>
<feature type="region of interest" description="Disordered" evidence="6">
    <location>
        <begin position="289"/>
        <end position="308"/>
    </location>
</feature>
<keyword evidence="7" id="KW-0472">Membrane</keyword>
<evidence type="ECO:0000256" key="4">
    <source>
        <dbReference type="ARBA" id="ARBA00022840"/>
    </source>
</evidence>
<dbReference type="InterPro" id="IPR017441">
    <property type="entry name" value="Protein_kinase_ATP_BS"/>
</dbReference>
<accession>A0ABS3WWG2</accession>
<gene>
    <name evidence="9" type="ORF">JW592_18605</name>
</gene>
<feature type="transmembrane region" description="Helical" evidence="7">
    <location>
        <begin position="517"/>
        <end position="536"/>
    </location>
</feature>
<feature type="region of interest" description="Disordered" evidence="6">
    <location>
        <begin position="332"/>
        <end position="377"/>
    </location>
</feature>
<evidence type="ECO:0000256" key="6">
    <source>
        <dbReference type="SAM" id="MobiDB-lite"/>
    </source>
</evidence>
<feature type="transmembrane region" description="Helical" evidence="7">
    <location>
        <begin position="548"/>
        <end position="573"/>
    </location>
</feature>
<keyword evidence="9" id="KW-0723">Serine/threonine-protein kinase</keyword>
<evidence type="ECO:0000313" key="9">
    <source>
        <dbReference type="EMBL" id="MBO8187456.1"/>
    </source>
</evidence>
<feature type="compositionally biased region" description="Gly residues" evidence="6">
    <location>
        <begin position="339"/>
        <end position="357"/>
    </location>
</feature>
<dbReference type="EMBL" id="JAFFZN010000016">
    <property type="protein sequence ID" value="MBO8187456.1"/>
    <property type="molecule type" value="Genomic_DNA"/>
</dbReference>
<name>A0ABS3WWG2_9ACTN</name>
<keyword evidence="3 9" id="KW-0418">Kinase</keyword>
<keyword evidence="4 5" id="KW-0067">ATP-binding</keyword>
<dbReference type="SUPFAM" id="SSF56112">
    <property type="entry name" value="Protein kinase-like (PK-like)"/>
    <property type="match status" value="1"/>
</dbReference>
<evidence type="ECO:0000256" key="7">
    <source>
        <dbReference type="SAM" id="Phobius"/>
    </source>
</evidence>
<evidence type="ECO:0000256" key="1">
    <source>
        <dbReference type="ARBA" id="ARBA00022679"/>
    </source>
</evidence>
<keyword evidence="7" id="KW-0812">Transmembrane</keyword>
<dbReference type="Proteomes" id="UP001518976">
    <property type="component" value="Unassembled WGS sequence"/>
</dbReference>
<dbReference type="GO" id="GO:0004674">
    <property type="term" value="F:protein serine/threonine kinase activity"/>
    <property type="evidence" value="ECO:0007669"/>
    <property type="project" value="UniProtKB-KW"/>
</dbReference>
<dbReference type="Pfam" id="PF00069">
    <property type="entry name" value="Pkinase"/>
    <property type="match status" value="1"/>
</dbReference>
<protein>
    <submittedName>
        <fullName evidence="9">Serine/threonine protein kinase</fullName>
    </submittedName>
</protein>
<evidence type="ECO:0000256" key="5">
    <source>
        <dbReference type="PROSITE-ProRule" id="PRU10141"/>
    </source>
</evidence>